<dbReference type="EMBL" id="QXWK01000003">
    <property type="protein sequence ID" value="NBH60525.1"/>
    <property type="molecule type" value="Genomic_DNA"/>
</dbReference>
<feature type="domain" description="Phospholipase C/D" evidence="1">
    <location>
        <begin position="7"/>
        <end position="135"/>
    </location>
</feature>
<protein>
    <recommendedName>
        <fullName evidence="1">Phospholipase C/D domain-containing protein</fullName>
    </recommendedName>
</protein>
<comment type="caution">
    <text evidence="2">The sequence shown here is derived from an EMBL/GenBank/DDBJ whole genome shotgun (WGS) entry which is preliminary data.</text>
</comment>
<name>A0A845QHX8_9FIRM</name>
<dbReference type="RefSeq" id="WP_160200827.1">
    <property type="nucleotide sequence ID" value="NZ_QXWK01000003.1"/>
</dbReference>
<gene>
    <name evidence="2" type="ORF">D0435_02395</name>
</gene>
<sequence length="263" mass="30158">MPGFYAHHRFGKEVLICLREDLREVAEKYRVQFDIGLQGPDLFFFYKPYRKNRVVTYGHQLHKRSVLPFFEHGLSVVERRGVDSREYAYLLGFICHFMLDSQCHSYVNSMVLETGVEHLEIEEEFEKFLLREDGKKPAAFSAAELVPRDGETAASIAPFYDGISEKIVADSLADLQKVKRLLTAPGILKQGIINGAMKISGHYGQLKGLMNQRKDNPACEETNRQLRELFEEAVPLTAAMIESYDASLRTGERLAKRFDRNFE</sequence>
<organism evidence="2 3">
    <name type="scientific">Anaerotruncus colihominis</name>
    <dbReference type="NCBI Taxonomy" id="169435"/>
    <lineage>
        <taxon>Bacteria</taxon>
        <taxon>Bacillati</taxon>
        <taxon>Bacillota</taxon>
        <taxon>Clostridia</taxon>
        <taxon>Eubacteriales</taxon>
        <taxon>Oscillospiraceae</taxon>
        <taxon>Anaerotruncus</taxon>
    </lineage>
</organism>
<evidence type="ECO:0000259" key="1">
    <source>
        <dbReference type="Pfam" id="PF00882"/>
    </source>
</evidence>
<dbReference type="Pfam" id="PF00882">
    <property type="entry name" value="Zn_dep_PLPC"/>
    <property type="match status" value="1"/>
</dbReference>
<dbReference type="Proteomes" id="UP000446866">
    <property type="component" value="Unassembled WGS sequence"/>
</dbReference>
<dbReference type="AlphaFoldDB" id="A0A845QHX8"/>
<keyword evidence="3" id="KW-1185">Reference proteome</keyword>
<reference evidence="2 3" key="1">
    <citation type="submission" date="2018-08" db="EMBL/GenBank/DDBJ databases">
        <title>Murine metabolic-syndrome-specific gut microbial biobank.</title>
        <authorList>
            <person name="Liu C."/>
        </authorList>
    </citation>
    <scope>NUCLEOTIDE SEQUENCE [LARGE SCALE GENOMIC DNA]</scope>
    <source>
        <strain evidence="2 3">28</strain>
    </source>
</reference>
<accession>A0A845QHX8</accession>
<proteinExistence type="predicted"/>
<dbReference type="InterPro" id="IPR029002">
    <property type="entry name" value="PLPC/GPLD1"/>
</dbReference>
<evidence type="ECO:0000313" key="2">
    <source>
        <dbReference type="EMBL" id="NBH60525.1"/>
    </source>
</evidence>
<evidence type="ECO:0000313" key="3">
    <source>
        <dbReference type="Proteomes" id="UP000446866"/>
    </source>
</evidence>